<proteinExistence type="predicted"/>
<organism evidence="2 3">
    <name type="scientific">Microbispora amethystogenes</name>
    <dbReference type="NCBI Taxonomy" id="1427754"/>
    <lineage>
        <taxon>Bacteria</taxon>
        <taxon>Bacillati</taxon>
        <taxon>Actinomycetota</taxon>
        <taxon>Actinomycetes</taxon>
        <taxon>Streptosporangiales</taxon>
        <taxon>Streptosporangiaceae</taxon>
        <taxon>Microbispora</taxon>
    </lineage>
</organism>
<dbReference type="EMBL" id="BOOB01000037">
    <property type="protein sequence ID" value="GIH34624.1"/>
    <property type="molecule type" value="Genomic_DNA"/>
</dbReference>
<reference evidence="2 3" key="1">
    <citation type="submission" date="2021-01" db="EMBL/GenBank/DDBJ databases">
        <title>Whole genome shotgun sequence of Microbispora amethystogenes NBRC 101907.</title>
        <authorList>
            <person name="Komaki H."/>
            <person name="Tamura T."/>
        </authorList>
    </citation>
    <scope>NUCLEOTIDE SEQUENCE [LARGE SCALE GENOMIC DNA]</scope>
    <source>
        <strain evidence="2 3">NBRC 101907</strain>
    </source>
</reference>
<comment type="caution">
    <text evidence="2">The sequence shown here is derived from an EMBL/GenBank/DDBJ whole genome shotgun (WGS) entry which is preliminary data.</text>
</comment>
<keyword evidence="3" id="KW-1185">Reference proteome</keyword>
<evidence type="ECO:0000313" key="2">
    <source>
        <dbReference type="EMBL" id="GIH34624.1"/>
    </source>
</evidence>
<feature type="region of interest" description="Disordered" evidence="1">
    <location>
        <begin position="1"/>
        <end position="61"/>
    </location>
</feature>
<evidence type="ECO:0000313" key="3">
    <source>
        <dbReference type="Proteomes" id="UP000651728"/>
    </source>
</evidence>
<dbReference type="Proteomes" id="UP000651728">
    <property type="component" value="Unassembled WGS sequence"/>
</dbReference>
<name>A0ABQ4FIG8_9ACTN</name>
<feature type="compositionally biased region" description="Pro residues" evidence="1">
    <location>
        <begin position="25"/>
        <end position="35"/>
    </location>
</feature>
<evidence type="ECO:0000256" key="1">
    <source>
        <dbReference type="SAM" id="MobiDB-lite"/>
    </source>
</evidence>
<feature type="region of interest" description="Disordered" evidence="1">
    <location>
        <begin position="76"/>
        <end position="99"/>
    </location>
</feature>
<sequence>MRRAASCGQPRVFSVAPRGARTGPRPAPGTAPEPSPWAEAGSVAGAEARPEIAPDASSGVRADPWADLGVEVLSSSATSAPSACAPDSPVLSGVSGPALSVLPSSLPLVAR</sequence>
<protein>
    <submittedName>
        <fullName evidence="2">Uncharacterized protein</fullName>
    </submittedName>
</protein>
<accession>A0ABQ4FIG8</accession>
<gene>
    <name evidence="2" type="ORF">Mam01_47880</name>
</gene>